<keyword evidence="2" id="KW-1185">Reference proteome</keyword>
<dbReference type="GO" id="GO:0004497">
    <property type="term" value="F:monooxygenase activity"/>
    <property type="evidence" value="ECO:0007669"/>
    <property type="project" value="InterPro"/>
</dbReference>
<protein>
    <submittedName>
        <fullName evidence="1">Uncharacterized protein</fullName>
    </submittedName>
</protein>
<dbReference type="GO" id="GO:0005506">
    <property type="term" value="F:iron ion binding"/>
    <property type="evidence" value="ECO:0007669"/>
    <property type="project" value="InterPro"/>
</dbReference>
<proteinExistence type="predicted"/>
<dbReference type="SUPFAM" id="SSF48264">
    <property type="entry name" value="Cytochrome P450"/>
    <property type="match status" value="1"/>
</dbReference>
<evidence type="ECO:0000313" key="1">
    <source>
        <dbReference type="EMBL" id="EYU34035.1"/>
    </source>
</evidence>
<sequence length="137" mass="15140">MMKSLASVAPLTPPPPPSQAAAAAARRVEIPGSHGWPVIGPLSDRLDYFWFEGPNRFFEKRIEKYKSTVFRTNVPPAFPFFTGVNPNVVAVLDVESFSHLFDMDIVEKANVLVGDFMPHVSFTAGLRVCAYLDTSEP</sequence>
<dbReference type="EMBL" id="KI630735">
    <property type="protein sequence ID" value="EYU34035.1"/>
    <property type="molecule type" value="Genomic_DNA"/>
</dbReference>
<dbReference type="AlphaFoldDB" id="A0A022R5E1"/>
<dbReference type="InterPro" id="IPR036396">
    <property type="entry name" value="Cyt_P450_sf"/>
</dbReference>
<name>A0A022R5E1_ERYGU</name>
<evidence type="ECO:0000313" key="2">
    <source>
        <dbReference type="Proteomes" id="UP000030748"/>
    </source>
</evidence>
<gene>
    <name evidence="1" type="ORF">MIMGU_mgv11b021062mg</name>
</gene>
<dbReference type="GO" id="GO:0016705">
    <property type="term" value="F:oxidoreductase activity, acting on paired donors, with incorporation or reduction of molecular oxygen"/>
    <property type="evidence" value="ECO:0007669"/>
    <property type="project" value="InterPro"/>
</dbReference>
<dbReference type="Proteomes" id="UP000030748">
    <property type="component" value="Unassembled WGS sequence"/>
</dbReference>
<dbReference type="STRING" id="4155.A0A022R5E1"/>
<dbReference type="GO" id="GO:0020037">
    <property type="term" value="F:heme binding"/>
    <property type="evidence" value="ECO:0007669"/>
    <property type="project" value="InterPro"/>
</dbReference>
<dbReference type="Gene3D" id="1.10.630.10">
    <property type="entry name" value="Cytochrome P450"/>
    <property type="match status" value="1"/>
</dbReference>
<reference evidence="1 2" key="1">
    <citation type="journal article" date="2013" name="Proc. Natl. Acad. Sci. U.S.A.">
        <title>Fine-scale variation in meiotic recombination in Mimulus inferred from population shotgun sequencing.</title>
        <authorList>
            <person name="Hellsten U."/>
            <person name="Wright K.M."/>
            <person name="Jenkins J."/>
            <person name="Shu S."/>
            <person name="Yuan Y."/>
            <person name="Wessler S.R."/>
            <person name="Schmutz J."/>
            <person name="Willis J.H."/>
            <person name="Rokhsar D.S."/>
        </authorList>
    </citation>
    <scope>NUCLEOTIDE SEQUENCE [LARGE SCALE GENOMIC DNA]</scope>
    <source>
        <strain evidence="2">cv. DUN x IM62</strain>
    </source>
</reference>
<accession>A0A022R5E1</accession>
<organism evidence="1 2">
    <name type="scientific">Erythranthe guttata</name>
    <name type="common">Yellow monkey flower</name>
    <name type="synonym">Mimulus guttatus</name>
    <dbReference type="NCBI Taxonomy" id="4155"/>
    <lineage>
        <taxon>Eukaryota</taxon>
        <taxon>Viridiplantae</taxon>
        <taxon>Streptophyta</taxon>
        <taxon>Embryophyta</taxon>
        <taxon>Tracheophyta</taxon>
        <taxon>Spermatophyta</taxon>
        <taxon>Magnoliopsida</taxon>
        <taxon>eudicotyledons</taxon>
        <taxon>Gunneridae</taxon>
        <taxon>Pentapetalae</taxon>
        <taxon>asterids</taxon>
        <taxon>lamiids</taxon>
        <taxon>Lamiales</taxon>
        <taxon>Phrymaceae</taxon>
        <taxon>Erythranthe</taxon>
    </lineage>
</organism>